<dbReference type="GO" id="GO:0005737">
    <property type="term" value="C:cytoplasm"/>
    <property type="evidence" value="ECO:0007669"/>
    <property type="project" value="TreeGrafter"/>
</dbReference>
<evidence type="ECO:0000256" key="3">
    <source>
        <dbReference type="SAM" id="Phobius"/>
    </source>
</evidence>
<gene>
    <name evidence="5" type="ORF">N780_09670</name>
</gene>
<comment type="caution">
    <text evidence="5">The sequence shown here is derived from an EMBL/GenBank/DDBJ whole genome shotgun (WGS) entry which is preliminary data.</text>
</comment>
<feature type="region of interest" description="Disordered" evidence="2">
    <location>
        <begin position="262"/>
        <end position="300"/>
    </location>
</feature>
<dbReference type="InterPro" id="IPR000719">
    <property type="entry name" value="Prot_kinase_dom"/>
</dbReference>
<name>A0A0A2UNR4_9BACI</name>
<dbReference type="EMBL" id="AVBG01000019">
    <property type="protein sequence ID" value="KGP89897.1"/>
    <property type="molecule type" value="Genomic_DNA"/>
</dbReference>
<keyword evidence="1" id="KW-0547">Nucleotide-binding</keyword>
<feature type="domain" description="Protein kinase" evidence="4">
    <location>
        <begin position="24"/>
        <end position="284"/>
    </location>
</feature>
<dbReference type="SMART" id="SM00220">
    <property type="entry name" value="S_TKc"/>
    <property type="match status" value="1"/>
</dbReference>
<dbReference type="AlphaFoldDB" id="A0A0A2UNR4"/>
<feature type="transmembrane region" description="Helical" evidence="3">
    <location>
        <begin position="307"/>
        <end position="326"/>
    </location>
</feature>
<evidence type="ECO:0000256" key="1">
    <source>
        <dbReference type="PROSITE-ProRule" id="PRU10141"/>
    </source>
</evidence>
<dbReference type="Gene3D" id="1.10.510.10">
    <property type="entry name" value="Transferase(Phosphotransferase) domain 1"/>
    <property type="match status" value="1"/>
</dbReference>
<keyword evidence="3" id="KW-0812">Transmembrane</keyword>
<keyword evidence="3" id="KW-0472">Membrane</keyword>
<feature type="compositionally biased region" description="Basic residues" evidence="2">
    <location>
        <begin position="272"/>
        <end position="291"/>
    </location>
</feature>
<evidence type="ECO:0000259" key="4">
    <source>
        <dbReference type="PROSITE" id="PS50011"/>
    </source>
</evidence>
<dbReference type="SUPFAM" id="SSF56112">
    <property type="entry name" value="Protein kinase-like (PK-like)"/>
    <property type="match status" value="1"/>
</dbReference>
<dbReference type="InterPro" id="IPR017441">
    <property type="entry name" value="Protein_kinase_ATP_BS"/>
</dbReference>
<dbReference type="eggNOG" id="COG0515">
    <property type="taxonomic scope" value="Bacteria"/>
</dbReference>
<dbReference type="Pfam" id="PF00069">
    <property type="entry name" value="Pkinase"/>
    <property type="match status" value="1"/>
</dbReference>
<protein>
    <recommendedName>
        <fullName evidence="4">Protein kinase domain-containing protein</fullName>
    </recommendedName>
</protein>
<dbReference type="PANTHER" id="PTHR44167:SF31">
    <property type="entry name" value="PROTEIN CBG02007"/>
    <property type="match status" value="1"/>
</dbReference>
<proteinExistence type="predicted"/>
<dbReference type="GO" id="GO:0004674">
    <property type="term" value="F:protein serine/threonine kinase activity"/>
    <property type="evidence" value="ECO:0007669"/>
    <property type="project" value="TreeGrafter"/>
</dbReference>
<evidence type="ECO:0000256" key="2">
    <source>
        <dbReference type="SAM" id="MobiDB-lite"/>
    </source>
</evidence>
<accession>A0A0A2UNR4</accession>
<dbReference type="GO" id="GO:0005524">
    <property type="term" value="F:ATP binding"/>
    <property type="evidence" value="ECO:0007669"/>
    <property type="project" value="UniProtKB-UniRule"/>
</dbReference>
<dbReference type="OrthoDB" id="583109at2"/>
<keyword evidence="6" id="KW-1185">Reference proteome</keyword>
<dbReference type="PROSITE" id="PS50011">
    <property type="entry name" value="PROTEIN_KINASE_DOM"/>
    <property type="match status" value="1"/>
</dbReference>
<dbReference type="PANTHER" id="PTHR44167">
    <property type="entry name" value="OVARIAN-SPECIFIC SERINE/THREONINE-PROTEIN KINASE LOK-RELATED"/>
    <property type="match status" value="1"/>
</dbReference>
<reference evidence="5 6" key="1">
    <citation type="submission" date="2013-08" db="EMBL/GenBank/DDBJ databases">
        <title>Genome of Pontibacillus chungwhensis.</title>
        <authorList>
            <person name="Wang Q."/>
            <person name="Wang G."/>
        </authorList>
    </citation>
    <scope>NUCLEOTIDE SEQUENCE [LARGE SCALE GENOMIC DNA]</scope>
    <source>
        <strain evidence="5 6">BH030062</strain>
    </source>
</reference>
<keyword evidence="1" id="KW-0067">ATP-binding</keyword>
<sequence>MWKSQGINLSPGTVIKGKWHYRSYTIVKKLGSGAMGTVYLATDHGQSVAIKFGHNSSSITTEVNVLRTLQKVQDHKLGPSLLDVDDWVLKDGSQVSFYVMEYLKGKELNRFVQEHGFEWVGILAIQLLEDLEHLHQFGWVFGDLKTDNLLVTFPPARLRWLDVGGTTQVGRAIKEYTEFYDRGYWGMGSRKADPQYDLFAFAMVILQIEYPSRFERGSHPERTLFMKVKQANNLAPYQDILRKALRSEYNSAAEMKDEVTSMLLASPTQRTRNTRAARKQKPSVQPSRKKPPATVPSSSSSKSAQRWEIVGIVMTVCLFYMMYVVMQWI</sequence>
<keyword evidence="3" id="KW-1133">Transmembrane helix</keyword>
<organism evidence="5 6">
    <name type="scientific">Pontibacillus chungwhensis BH030062</name>
    <dbReference type="NCBI Taxonomy" id="1385513"/>
    <lineage>
        <taxon>Bacteria</taxon>
        <taxon>Bacillati</taxon>
        <taxon>Bacillota</taxon>
        <taxon>Bacilli</taxon>
        <taxon>Bacillales</taxon>
        <taxon>Bacillaceae</taxon>
        <taxon>Pontibacillus</taxon>
    </lineage>
</organism>
<dbReference type="RefSeq" id="WP_036787171.1">
    <property type="nucleotide sequence ID" value="NZ_AVBG01000019.1"/>
</dbReference>
<feature type="binding site" evidence="1">
    <location>
        <position position="51"/>
    </location>
    <ligand>
        <name>ATP</name>
        <dbReference type="ChEBI" id="CHEBI:30616"/>
    </ligand>
</feature>
<evidence type="ECO:0000313" key="6">
    <source>
        <dbReference type="Proteomes" id="UP000030153"/>
    </source>
</evidence>
<dbReference type="InterPro" id="IPR011009">
    <property type="entry name" value="Kinase-like_dom_sf"/>
</dbReference>
<dbReference type="PROSITE" id="PS00107">
    <property type="entry name" value="PROTEIN_KINASE_ATP"/>
    <property type="match status" value="1"/>
</dbReference>
<dbReference type="STRING" id="1385513.N780_09670"/>
<evidence type="ECO:0000313" key="5">
    <source>
        <dbReference type="EMBL" id="KGP89897.1"/>
    </source>
</evidence>
<dbReference type="Proteomes" id="UP000030153">
    <property type="component" value="Unassembled WGS sequence"/>
</dbReference>